<dbReference type="Pfam" id="PF01053">
    <property type="entry name" value="Cys_Met_Meta_PP"/>
    <property type="match status" value="1"/>
</dbReference>
<dbReference type="PROSITE" id="PS00868">
    <property type="entry name" value="CYS_MET_METAB_PP"/>
    <property type="match status" value="1"/>
</dbReference>
<dbReference type="GO" id="GO:0030170">
    <property type="term" value="F:pyridoxal phosphate binding"/>
    <property type="evidence" value="ECO:0007669"/>
    <property type="project" value="InterPro"/>
</dbReference>
<evidence type="ECO:0008006" key="4">
    <source>
        <dbReference type="Google" id="ProtNLM"/>
    </source>
</evidence>
<sequence>MAQRHGFVTNTIHAGGSETTPSVPIHLGATTNARYMRSGNPTLDAFEENVRILDGGSAAISTSCGMAAVSQTLLALLSPGDRIVCHYTVYHWTTHMMQNTLPKWGVDVDMLDLTDLDQMATALGKPAAVVYFEPVANPKLEVIDTAKVIQMAHEVGAKVVIDNTYLSPYLFKPLEYGADIVLHSATKYLCGHGDSLAGIVVTRDENLGQQ</sequence>
<dbReference type="AlphaFoldDB" id="A0A382SH28"/>
<protein>
    <recommendedName>
        <fullName evidence="4">Methionine gamma-lyase</fullName>
    </recommendedName>
</protein>
<dbReference type="InterPro" id="IPR015424">
    <property type="entry name" value="PyrdxlP-dep_Trfase"/>
</dbReference>
<dbReference type="InterPro" id="IPR054542">
    <property type="entry name" value="Cys_met_metab_PP"/>
</dbReference>
<accession>A0A382SH28</accession>
<gene>
    <name evidence="3" type="ORF">METZ01_LOCUS362020</name>
</gene>
<dbReference type="EMBL" id="UINC01129034">
    <property type="protein sequence ID" value="SVD09166.1"/>
    <property type="molecule type" value="Genomic_DNA"/>
</dbReference>
<evidence type="ECO:0000256" key="1">
    <source>
        <dbReference type="ARBA" id="ARBA00001933"/>
    </source>
</evidence>
<dbReference type="SUPFAM" id="SSF53383">
    <property type="entry name" value="PLP-dependent transferases"/>
    <property type="match status" value="1"/>
</dbReference>
<evidence type="ECO:0000256" key="2">
    <source>
        <dbReference type="ARBA" id="ARBA00022898"/>
    </source>
</evidence>
<dbReference type="GO" id="GO:0016846">
    <property type="term" value="F:carbon-sulfur lyase activity"/>
    <property type="evidence" value="ECO:0007669"/>
    <property type="project" value="TreeGrafter"/>
</dbReference>
<dbReference type="PANTHER" id="PTHR11808">
    <property type="entry name" value="TRANS-SULFURATION ENZYME FAMILY MEMBER"/>
    <property type="match status" value="1"/>
</dbReference>
<dbReference type="GO" id="GO:0019346">
    <property type="term" value="P:transsulfuration"/>
    <property type="evidence" value="ECO:0007669"/>
    <property type="project" value="InterPro"/>
</dbReference>
<organism evidence="3">
    <name type="scientific">marine metagenome</name>
    <dbReference type="NCBI Taxonomy" id="408172"/>
    <lineage>
        <taxon>unclassified sequences</taxon>
        <taxon>metagenomes</taxon>
        <taxon>ecological metagenomes</taxon>
    </lineage>
</organism>
<dbReference type="InterPro" id="IPR000277">
    <property type="entry name" value="Cys/Met-Metab_PyrdxlP-dep_enz"/>
</dbReference>
<keyword evidence="2" id="KW-0663">Pyridoxal phosphate</keyword>
<dbReference type="GO" id="GO:0005737">
    <property type="term" value="C:cytoplasm"/>
    <property type="evidence" value="ECO:0007669"/>
    <property type="project" value="TreeGrafter"/>
</dbReference>
<dbReference type="PANTHER" id="PTHR11808:SF80">
    <property type="entry name" value="CYSTATHIONINE GAMMA-LYASE"/>
    <property type="match status" value="1"/>
</dbReference>
<reference evidence="3" key="1">
    <citation type="submission" date="2018-05" db="EMBL/GenBank/DDBJ databases">
        <authorList>
            <person name="Lanie J.A."/>
            <person name="Ng W.-L."/>
            <person name="Kazmierczak K.M."/>
            <person name="Andrzejewski T.M."/>
            <person name="Davidsen T.M."/>
            <person name="Wayne K.J."/>
            <person name="Tettelin H."/>
            <person name="Glass J.I."/>
            <person name="Rusch D."/>
            <person name="Podicherti R."/>
            <person name="Tsui H.-C.T."/>
            <person name="Winkler M.E."/>
        </authorList>
    </citation>
    <scope>NUCLEOTIDE SEQUENCE</scope>
</reference>
<dbReference type="FunFam" id="3.40.640.10:FF:000046">
    <property type="entry name" value="Cystathionine gamma-lyase"/>
    <property type="match status" value="1"/>
</dbReference>
<comment type="cofactor">
    <cofactor evidence="1">
        <name>pyridoxal 5'-phosphate</name>
        <dbReference type="ChEBI" id="CHEBI:597326"/>
    </cofactor>
</comment>
<name>A0A382SH28_9ZZZZ</name>
<dbReference type="Gene3D" id="3.40.640.10">
    <property type="entry name" value="Type I PLP-dependent aspartate aminotransferase-like (Major domain)"/>
    <property type="match status" value="1"/>
</dbReference>
<dbReference type="InterPro" id="IPR015421">
    <property type="entry name" value="PyrdxlP-dep_Trfase_major"/>
</dbReference>
<evidence type="ECO:0000313" key="3">
    <source>
        <dbReference type="EMBL" id="SVD09166.1"/>
    </source>
</evidence>
<feature type="non-terminal residue" evidence="3">
    <location>
        <position position="210"/>
    </location>
</feature>
<proteinExistence type="predicted"/>